<keyword evidence="2" id="KW-1185">Reference proteome</keyword>
<organism evidence="1 2">
    <name type="scientific">Lactarius akahatsu</name>
    <dbReference type="NCBI Taxonomy" id="416441"/>
    <lineage>
        <taxon>Eukaryota</taxon>
        <taxon>Fungi</taxon>
        <taxon>Dikarya</taxon>
        <taxon>Basidiomycota</taxon>
        <taxon>Agaricomycotina</taxon>
        <taxon>Agaricomycetes</taxon>
        <taxon>Russulales</taxon>
        <taxon>Russulaceae</taxon>
        <taxon>Lactarius</taxon>
    </lineage>
</organism>
<proteinExistence type="predicted"/>
<accession>A0AAD4LCI6</accession>
<dbReference type="EMBL" id="JAKELL010000041">
    <property type="protein sequence ID" value="KAH8988641.1"/>
    <property type="molecule type" value="Genomic_DNA"/>
</dbReference>
<evidence type="ECO:0000313" key="2">
    <source>
        <dbReference type="Proteomes" id="UP001201163"/>
    </source>
</evidence>
<dbReference type="AlphaFoldDB" id="A0AAD4LCI6"/>
<dbReference type="Proteomes" id="UP001201163">
    <property type="component" value="Unassembled WGS sequence"/>
</dbReference>
<evidence type="ECO:0000313" key="1">
    <source>
        <dbReference type="EMBL" id="KAH8988641.1"/>
    </source>
</evidence>
<reference evidence="1" key="1">
    <citation type="submission" date="2022-01" db="EMBL/GenBank/DDBJ databases">
        <title>Comparative genomics reveals a dynamic genome evolution in the ectomycorrhizal milk-cap (Lactarius) mushrooms.</title>
        <authorList>
            <consortium name="DOE Joint Genome Institute"/>
            <person name="Lebreton A."/>
            <person name="Tang N."/>
            <person name="Kuo A."/>
            <person name="LaButti K."/>
            <person name="Drula E."/>
            <person name="Barry K."/>
            <person name="Clum A."/>
            <person name="Lipzen A."/>
            <person name="Mousain D."/>
            <person name="Ng V."/>
            <person name="Wang R."/>
            <person name="Wang X."/>
            <person name="Dai Y."/>
            <person name="Henrissat B."/>
            <person name="Grigoriev I.V."/>
            <person name="Guerin-Laguette A."/>
            <person name="Yu F."/>
            <person name="Martin F.M."/>
        </authorList>
    </citation>
    <scope>NUCLEOTIDE SEQUENCE</scope>
    <source>
        <strain evidence="1">QP</strain>
    </source>
</reference>
<comment type="caution">
    <text evidence="1">The sequence shown here is derived from an EMBL/GenBank/DDBJ whole genome shotgun (WGS) entry which is preliminary data.</text>
</comment>
<name>A0AAD4LCI6_9AGAM</name>
<sequence>MNGHQSPLGAPSTSEERSDLASVLVAFGAHGPRPKLVNTGKQILNLAGYNFTCLAESIEVHAIENLRKYGVGSWILRYHCCVVNAPSLR</sequence>
<gene>
    <name evidence="1" type="ORF">EDB92DRAFT_1871670</name>
</gene>
<protein>
    <submittedName>
        <fullName evidence="1">Uncharacterized protein</fullName>
    </submittedName>
</protein>